<organism evidence="1 2">
    <name type="scientific">Camellia lanceoleosa</name>
    <dbReference type="NCBI Taxonomy" id="1840588"/>
    <lineage>
        <taxon>Eukaryota</taxon>
        <taxon>Viridiplantae</taxon>
        <taxon>Streptophyta</taxon>
        <taxon>Embryophyta</taxon>
        <taxon>Tracheophyta</taxon>
        <taxon>Spermatophyta</taxon>
        <taxon>Magnoliopsida</taxon>
        <taxon>eudicotyledons</taxon>
        <taxon>Gunneridae</taxon>
        <taxon>Pentapetalae</taxon>
        <taxon>asterids</taxon>
        <taxon>Ericales</taxon>
        <taxon>Theaceae</taxon>
        <taxon>Camellia</taxon>
    </lineage>
</organism>
<accession>A0ACC0HYP5</accession>
<reference evidence="1 2" key="1">
    <citation type="journal article" date="2022" name="Plant J.">
        <title>Chromosome-level genome of Camellia lanceoleosa provides a valuable resource for understanding genome evolution and self-incompatibility.</title>
        <authorList>
            <person name="Gong W."/>
            <person name="Xiao S."/>
            <person name="Wang L."/>
            <person name="Liao Z."/>
            <person name="Chang Y."/>
            <person name="Mo W."/>
            <person name="Hu G."/>
            <person name="Li W."/>
            <person name="Zhao G."/>
            <person name="Zhu H."/>
            <person name="Hu X."/>
            <person name="Ji K."/>
            <person name="Xiang X."/>
            <person name="Song Q."/>
            <person name="Yuan D."/>
            <person name="Jin S."/>
            <person name="Zhang L."/>
        </authorList>
    </citation>
    <scope>NUCLEOTIDE SEQUENCE [LARGE SCALE GENOMIC DNA]</scope>
    <source>
        <strain evidence="1">SQ_2022a</strain>
    </source>
</reference>
<evidence type="ECO:0000313" key="1">
    <source>
        <dbReference type="EMBL" id="KAI8018214.1"/>
    </source>
</evidence>
<dbReference type="EMBL" id="CM045759">
    <property type="protein sequence ID" value="KAI8018214.1"/>
    <property type="molecule type" value="Genomic_DNA"/>
</dbReference>
<sequence length="137" mass="15118">MVNSSSNDKHSATTLGNMEEVAKVFKKFNANGDGKISTSERSSEVQRIMLEIDSDDNGFIDLKEFADFYRRGSNNGDESSNKELCDGFDLYDQDGNGLISAKKLHAVLKSLMIKSVDVDVDGDGCVNFEEFKKMVTA</sequence>
<comment type="caution">
    <text evidence="1">The sequence shown here is derived from an EMBL/GenBank/DDBJ whole genome shotgun (WGS) entry which is preliminary data.</text>
</comment>
<dbReference type="Proteomes" id="UP001060215">
    <property type="component" value="Chromosome 2"/>
</dbReference>
<evidence type="ECO:0000313" key="2">
    <source>
        <dbReference type="Proteomes" id="UP001060215"/>
    </source>
</evidence>
<gene>
    <name evidence="1" type="ORF">LOK49_LG04G02102</name>
</gene>
<proteinExistence type="predicted"/>
<keyword evidence="2" id="KW-1185">Reference proteome</keyword>
<name>A0ACC0HYP5_9ERIC</name>
<protein>
    <submittedName>
        <fullName evidence="1">Calcium-binding protein CML27</fullName>
    </submittedName>
</protein>